<protein>
    <submittedName>
        <fullName evidence="1">Uncharacterized protein</fullName>
    </submittedName>
</protein>
<sequence length="111" mass="12612">MDPNEYQMMFDIMQQIRESTAIVHEAMAQAHGRAQSVAMLPAPSFVPLLMEHQARHFDVLQKNLIVLRKLAIKFDISNGISGRDVARTYNVTQGRISQVMSSPVNWQPVDF</sequence>
<keyword evidence="2" id="KW-1185">Reference proteome</keyword>
<dbReference type="AlphaFoldDB" id="A0A1H0Z6X5"/>
<name>A0A1H0Z6X5_9BURK</name>
<evidence type="ECO:0000313" key="2">
    <source>
        <dbReference type="Proteomes" id="UP000183487"/>
    </source>
</evidence>
<evidence type="ECO:0000313" key="1">
    <source>
        <dbReference type="EMBL" id="SDQ22846.1"/>
    </source>
</evidence>
<accession>A0A1H0Z6X5</accession>
<proteinExistence type="predicted"/>
<dbReference type="EMBL" id="FNKP01000001">
    <property type="protein sequence ID" value="SDQ22846.1"/>
    <property type="molecule type" value="Genomic_DNA"/>
</dbReference>
<organism evidence="1 2">
    <name type="scientific">Paraburkholderia fungorum</name>
    <dbReference type="NCBI Taxonomy" id="134537"/>
    <lineage>
        <taxon>Bacteria</taxon>
        <taxon>Pseudomonadati</taxon>
        <taxon>Pseudomonadota</taxon>
        <taxon>Betaproteobacteria</taxon>
        <taxon>Burkholderiales</taxon>
        <taxon>Burkholderiaceae</taxon>
        <taxon>Paraburkholderia</taxon>
    </lineage>
</organism>
<dbReference type="Proteomes" id="UP000183487">
    <property type="component" value="Unassembled WGS sequence"/>
</dbReference>
<reference evidence="2" key="1">
    <citation type="submission" date="2016-10" db="EMBL/GenBank/DDBJ databases">
        <authorList>
            <person name="Varghese N."/>
        </authorList>
    </citation>
    <scope>NUCLEOTIDE SEQUENCE [LARGE SCALE GENOMIC DNA]</scope>
    <source>
        <strain evidence="2">GAS106B</strain>
    </source>
</reference>
<gene>
    <name evidence="1" type="ORF">SAMN05443245_0470</name>
</gene>